<evidence type="ECO:0008006" key="3">
    <source>
        <dbReference type="Google" id="ProtNLM"/>
    </source>
</evidence>
<sequence length="242" mass="27301">MDTGKAYPPVELIPWDPTDEQQFQRLYDQRVACMWDDDLVAEWKGKMLGGQKVVYWIVLAEDAPGRDRLLTDHVQRFPQERDALSDTAARIGQAERTPTMAPFLPIGHVAIEDFPERNVQFSLPATTYWVKSLYISWAVQASGLGRSVMAQLERVAAAPPFHATFVALDTIPPAFQLREDVVAAFYDARGVPRPPEIRTNEEWYLRQGYAVVARGDAVYHWVNPVTGERLAVSLVFMAKAVV</sequence>
<dbReference type="STRING" id="45235.A0A2K3QKI0"/>
<accession>A0A2K3QKI0</accession>
<name>A0A2K3QKI0_9HYPO</name>
<evidence type="ECO:0000313" key="1">
    <source>
        <dbReference type="EMBL" id="PNY28041.1"/>
    </source>
</evidence>
<dbReference type="OrthoDB" id="2326446at2759"/>
<dbReference type="EMBL" id="NRSZ01000313">
    <property type="protein sequence ID" value="PNY28041.1"/>
    <property type="molecule type" value="Genomic_DNA"/>
</dbReference>
<reference evidence="1 2" key="1">
    <citation type="submission" date="2017-08" db="EMBL/GenBank/DDBJ databases">
        <title>Harnessing the power of phylogenomics to disentangle the directionality and signatures of interkingdom host jumping in the parasitic fungal genus Tolypocladium.</title>
        <authorList>
            <person name="Quandt C.A."/>
            <person name="Patterson W."/>
            <person name="Spatafora J.W."/>
        </authorList>
    </citation>
    <scope>NUCLEOTIDE SEQUENCE [LARGE SCALE GENOMIC DNA]</scope>
    <source>
        <strain evidence="1 2">CBS 113982</strain>
    </source>
</reference>
<dbReference type="Proteomes" id="UP000236621">
    <property type="component" value="Unassembled WGS sequence"/>
</dbReference>
<evidence type="ECO:0000313" key="2">
    <source>
        <dbReference type="Proteomes" id="UP000236621"/>
    </source>
</evidence>
<comment type="caution">
    <text evidence="1">The sequence shown here is derived from an EMBL/GenBank/DDBJ whole genome shotgun (WGS) entry which is preliminary data.</text>
</comment>
<dbReference type="InterPro" id="IPR016181">
    <property type="entry name" value="Acyl_CoA_acyltransferase"/>
</dbReference>
<dbReference type="AlphaFoldDB" id="A0A2K3QKI0"/>
<organism evidence="1 2">
    <name type="scientific">Tolypocladium capitatum</name>
    <dbReference type="NCBI Taxonomy" id="45235"/>
    <lineage>
        <taxon>Eukaryota</taxon>
        <taxon>Fungi</taxon>
        <taxon>Dikarya</taxon>
        <taxon>Ascomycota</taxon>
        <taxon>Pezizomycotina</taxon>
        <taxon>Sordariomycetes</taxon>
        <taxon>Hypocreomycetidae</taxon>
        <taxon>Hypocreales</taxon>
        <taxon>Ophiocordycipitaceae</taxon>
        <taxon>Tolypocladium</taxon>
    </lineage>
</organism>
<protein>
    <recommendedName>
        <fullName evidence="3">N-acetyltransferase domain-containing protein</fullName>
    </recommendedName>
</protein>
<dbReference type="SUPFAM" id="SSF55729">
    <property type="entry name" value="Acyl-CoA N-acyltransferases (Nat)"/>
    <property type="match status" value="1"/>
</dbReference>
<gene>
    <name evidence="1" type="ORF">TCAP_02036</name>
</gene>
<keyword evidence="2" id="KW-1185">Reference proteome</keyword>
<proteinExistence type="predicted"/>